<evidence type="ECO:0000256" key="2">
    <source>
        <dbReference type="SAM" id="Phobius"/>
    </source>
</evidence>
<keyword evidence="2" id="KW-0812">Transmembrane</keyword>
<protein>
    <recommendedName>
        <fullName evidence="5">Major facilitator superfamily (MFS) profile domain-containing protein</fullName>
    </recommendedName>
</protein>
<dbReference type="AlphaFoldDB" id="A0A0R1TV32"/>
<feature type="transmembrane region" description="Helical" evidence="2">
    <location>
        <begin position="229"/>
        <end position="246"/>
    </location>
</feature>
<dbReference type="SUPFAM" id="SSF103473">
    <property type="entry name" value="MFS general substrate transporter"/>
    <property type="match status" value="1"/>
</dbReference>
<evidence type="ECO:0008006" key="5">
    <source>
        <dbReference type="Google" id="ProtNLM"/>
    </source>
</evidence>
<dbReference type="GO" id="GO:0022857">
    <property type="term" value="F:transmembrane transporter activity"/>
    <property type="evidence" value="ECO:0007669"/>
    <property type="project" value="InterPro"/>
</dbReference>
<evidence type="ECO:0000313" key="3">
    <source>
        <dbReference type="EMBL" id="KRL85137.1"/>
    </source>
</evidence>
<dbReference type="InterPro" id="IPR036259">
    <property type="entry name" value="MFS_trans_sf"/>
</dbReference>
<dbReference type="Pfam" id="PF07690">
    <property type="entry name" value="MFS_1"/>
    <property type="match status" value="1"/>
</dbReference>
<organism evidence="3 4">
    <name type="scientific">Ligilactobacillus apodemi DSM 16634 = JCM 16172</name>
    <dbReference type="NCBI Taxonomy" id="1423724"/>
    <lineage>
        <taxon>Bacteria</taxon>
        <taxon>Bacillati</taxon>
        <taxon>Bacillota</taxon>
        <taxon>Bacilli</taxon>
        <taxon>Lactobacillales</taxon>
        <taxon>Lactobacillaceae</taxon>
        <taxon>Ligilactobacillus</taxon>
    </lineage>
</organism>
<reference evidence="3 4" key="1">
    <citation type="journal article" date="2015" name="Genome Announc.">
        <title>Expanding the biotechnology potential of lactobacilli through comparative genomics of 213 strains and associated genera.</title>
        <authorList>
            <person name="Sun Z."/>
            <person name="Harris H.M."/>
            <person name="McCann A."/>
            <person name="Guo C."/>
            <person name="Argimon S."/>
            <person name="Zhang W."/>
            <person name="Yang X."/>
            <person name="Jeffery I.B."/>
            <person name="Cooney J.C."/>
            <person name="Kagawa T.F."/>
            <person name="Liu W."/>
            <person name="Song Y."/>
            <person name="Salvetti E."/>
            <person name="Wrobel A."/>
            <person name="Rasinkangas P."/>
            <person name="Parkhill J."/>
            <person name="Rea M.C."/>
            <person name="O'Sullivan O."/>
            <person name="Ritari J."/>
            <person name="Douillard F.P."/>
            <person name="Paul Ross R."/>
            <person name="Yang R."/>
            <person name="Briner A.E."/>
            <person name="Felis G.E."/>
            <person name="de Vos W.M."/>
            <person name="Barrangou R."/>
            <person name="Klaenhammer T.R."/>
            <person name="Caufield P.W."/>
            <person name="Cui Y."/>
            <person name="Zhang H."/>
            <person name="O'Toole P.W."/>
        </authorList>
    </citation>
    <scope>NUCLEOTIDE SEQUENCE [LARGE SCALE GENOMIC DNA]</scope>
    <source>
        <strain evidence="3 4">DSM 16634</strain>
    </source>
</reference>
<dbReference type="STRING" id="1423724.FC32_GL000182"/>
<feature type="transmembrane region" description="Helical" evidence="2">
    <location>
        <begin position="131"/>
        <end position="149"/>
    </location>
</feature>
<evidence type="ECO:0000313" key="4">
    <source>
        <dbReference type="Proteomes" id="UP000051324"/>
    </source>
</evidence>
<feature type="transmembrane region" description="Helical" evidence="2">
    <location>
        <begin position="73"/>
        <end position="90"/>
    </location>
</feature>
<dbReference type="PATRIC" id="fig|1423724.4.peg.190"/>
<keyword evidence="4" id="KW-1185">Reference proteome</keyword>
<feature type="transmembrane region" description="Helical" evidence="2">
    <location>
        <begin position="161"/>
        <end position="178"/>
    </location>
</feature>
<dbReference type="InterPro" id="IPR011701">
    <property type="entry name" value="MFS"/>
</dbReference>
<dbReference type="Gene3D" id="1.20.1250.20">
    <property type="entry name" value="MFS general substrate transporter like domains"/>
    <property type="match status" value="1"/>
</dbReference>
<evidence type="ECO:0000256" key="1">
    <source>
        <dbReference type="ARBA" id="ARBA00004651"/>
    </source>
</evidence>
<sequence length="249" mass="27846">MMVERLMENKKLFMISFLVNFIFSMITVLLSLIVFKINKSSTDISLVMIAFIGSLLITRGVLLKNFLSSRSEIVIGSGIFSIGCLLMFLGSTKLLFMFFGAVAFGLAIGMIPPAILSLLSSDDEVNKDMNLGIYNAIVALAAVFSPKIGEEMYDLNPQLLFEIWLILAIGIFLLALLIKEQQNNSSEDTLVNLKKVVTNSKFQIYFLTLLFSSISYGAYRFILQKSSCRFAYIISFFGQAISWCSFSKK</sequence>
<keyword evidence="2" id="KW-0472">Membrane</keyword>
<dbReference type="EMBL" id="AZFT01000043">
    <property type="protein sequence ID" value="KRL85137.1"/>
    <property type="molecule type" value="Genomic_DNA"/>
</dbReference>
<dbReference type="Proteomes" id="UP000051324">
    <property type="component" value="Unassembled WGS sequence"/>
</dbReference>
<keyword evidence="2" id="KW-1133">Transmembrane helix</keyword>
<comment type="subcellular location">
    <subcellularLocation>
        <location evidence="1">Cell membrane</location>
        <topology evidence="1">Multi-pass membrane protein</topology>
    </subcellularLocation>
</comment>
<gene>
    <name evidence="3" type="ORF">FC32_GL000182</name>
</gene>
<feature type="transmembrane region" description="Helical" evidence="2">
    <location>
        <begin position="96"/>
        <end position="119"/>
    </location>
</feature>
<proteinExistence type="predicted"/>
<comment type="caution">
    <text evidence="3">The sequence shown here is derived from an EMBL/GenBank/DDBJ whole genome shotgun (WGS) entry which is preliminary data.</text>
</comment>
<feature type="transmembrane region" description="Helical" evidence="2">
    <location>
        <begin position="204"/>
        <end position="223"/>
    </location>
</feature>
<feature type="transmembrane region" description="Helical" evidence="2">
    <location>
        <begin position="44"/>
        <end position="61"/>
    </location>
</feature>
<dbReference type="GO" id="GO:0005886">
    <property type="term" value="C:plasma membrane"/>
    <property type="evidence" value="ECO:0007669"/>
    <property type="project" value="UniProtKB-SubCell"/>
</dbReference>
<name>A0A0R1TV32_9LACO</name>
<accession>A0A0R1TV32</accession>
<feature type="transmembrane region" description="Helical" evidence="2">
    <location>
        <begin position="12"/>
        <end position="38"/>
    </location>
</feature>